<dbReference type="EMBL" id="VLNR01000099">
    <property type="protein sequence ID" value="TSE03777.1"/>
    <property type="molecule type" value="Genomic_DNA"/>
</dbReference>
<dbReference type="AlphaFoldDB" id="A0A554VBD4"/>
<dbReference type="Proteomes" id="UP000318833">
    <property type="component" value="Unassembled WGS sequence"/>
</dbReference>
<keyword evidence="2" id="KW-1185">Reference proteome</keyword>
<reference evidence="1 2" key="1">
    <citation type="submission" date="2019-07" db="EMBL/GenBank/DDBJ databases">
        <title>The draft genome sequence of Aquimarina algiphila M91.</title>
        <authorList>
            <person name="Meng X."/>
        </authorList>
    </citation>
    <scope>NUCLEOTIDE SEQUENCE [LARGE SCALE GENOMIC DNA]</scope>
    <source>
        <strain evidence="1 2">M91</strain>
    </source>
</reference>
<name>A0A554VBD4_9FLAO</name>
<protein>
    <recommendedName>
        <fullName evidence="3">DNA-binding protein</fullName>
    </recommendedName>
</protein>
<dbReference type="OrthoDB" id="1122873at2"/>
<evidence type="ECO:0008006" key="3">
    <source>
        <dbReference type="Google" id="ProtNLM"/>
    </source>
</evidence>
<organism evidence="1 2">
    <name type="scientific">Aquimarina algiphila</name>
    <dbReference type="NCBI Taxonomy" id="2047982"/>
    <lineage>
        <taxon>Bacteria</taxon>
        <taxon>Pseudomonadati</taxon>
        <taxon>Bacteroidota</taxon>
        <taxon>Flavobacteriia</taxon>
        <taxon>Flavobacteriales</taxon>
        <taxon>Flavobacteriaceae</taxon>
        <taxon>Aquimarina</taxon>
    </lineage>
</organism>
<evidence type="ECO:0000313" key="2">
    <source>
        <dbReference type="Proteomes" id="UP000318833"/>
    </source>
</evidence>
<evidence type="ECO:0000313" key="1">
    <source>
        <dbReference type="EMBL" id="TSE03777.1"/>
    </source>
</evidence>
<gene>
    <name evidence="1" type="ORF">FOF46_28555</name>
</gene>
<dbReference type="RefSeq" id="WP_143918871.1">
    <property type="nucleotide sequence ID" value="NZ_CANLFO010000003.1"/>
</dbReference>
<comment type="caution">
    <text evidence="1">The sequence shown here is derived from an EMBL/GenBank/DDBJ whole genome shotgun (WGS) entry which is preliminary data.</text>
</comment>
<sequence>MNIIIKHIEIIERVDQLIRLQATGSPEDCSARLGISKTKLYRIINIMRRLNAPITYDLSIQSFVYEETVSFAFGFYTKDQSPNKVNPFVG</sequence>
<accession>A0A554VBD4</accession>
<proteinExistence type="predicted"/>